<name>A0AAW7XDU8_9GAMM</name>
<dbReference type="SUPFAM" id="SSF111369">
    <property type="entry name" value="HlyD-like secretion proteins"/>
    <property type="match status" value="1"/>
</dbReference>
<organism evidence="3 4">
    <name type="scientific">Neptunomonas phycophila</name>
    <dbReference type="NCBI Taxonomy" id="1572645"/>
    <lineage>
        <taxon>Bacteria</taxon>
        <taxon>Pseudomonadati</taxon>
        <taxon>Pseudomonadota</taxon>
        <taxon>Gammaproteobacteria</taxon>
        <taxon>Oceanospirillales</taxon>
        <taxon>Oceanospirillaceae</taxon>
        <taxon>Neptunomonas</taxon>
    </lineage>
</organism>
<dbReference type="Gene3D" id="2.40.30.170">
    <property type="match status" value="1"/>
</dbReference>
<sequence>MYRLMMLITSVLILTACGEEAESQSTQEPVIRPAKIAVVQGAEQQARRIFPGTIEAAQHSALSFRVSGELTKLPVQAGARVVKGQVLAELDQSDYKNTLADRQAKYDLANIQYKQIKSLLEKNYASQTKLDEVRANLKAAQSALAIARDNLSYTKLVAPFDGVVARVDVENYQSIQALKPIIELQDVGDIDIVFNVPEALLTQINPQTARDLCGVVRFDSRPDQEFPACYKKHDSVPDTLTRTYQVVFTMPQGSSFSVLPGMSVSIEVNLAPALLQPAAETVVSVPLGSVFERGGKEYVWLLDEALVASLHPVNVIRIVDDHILVEGVASGSKVIAAGVSYVQEGQQVRPLAKERGL</sequence>
<dbReference type="RefSeq" id="WP_303548650.1">
    <property type="nucleotide sequence ID" value="NZ_JAUOPG010000002.1"/>
</dbReference>
<gene>
    <name evidence="3" type="ORF">Q4490_03420</name>
</gene>
<dbReference type="PANTHER" id="PTHR30469:SF20">
    <property type="entry name" value="EFFLUX RND TRANSPORTER PERIPLASMIC ADAPTOR SUBUNIT"/>
    <property type="match status" value="1"/>
</dbReference>
<evidence type="ECO:0000256" key="1">
    <source>
        <dbReference type="ARBA" id="ARBA00009477"/>
    </source>
</evidence>
<dbReference type="Gene3D" id="2.40.50.100">
    <property type="match status" value="1"/>
</dbReference>
<dbReference type="Proteomes" id="UP001169862">
    <property type="component" value="Unassembled WGS sequence"/>
</dbReference>
<reference evidence="3" key="1">
    <citation type="submission" date="2023-07" db="EMBL/GenBank/DDBJ databases">
        <title>Genome content predicts the carbon catabolic preferences of heterotrophic bacteria.</title>
        <authorList>
            <person name="Gralka M."/>
        </authorList>
    </citation>
    <scope>NUCLEOTIDE SEQUENCE</scope>
    <source>
        <strain evidence="3">I2M16</strain>
    </source>
</reference>
<comment type="similarity">
    <text evidence="1">Belongs to the membrane fusion protein (MFP) (TC 8.A.1) family.</text>
</comment>
<accession>A0AAW7XDU8</accession>
<dbReference type="Gene3D" id="2.40.420.20">
    <property type="match status" value="1"/>
</dbReference>
<dbReference type="PANTHER" id="PTHR30469">
    <property type="entry name" value="MULTIDRUG RESISTANCE PROTEIN MDTA"/>
    <property type="match status" value="1"/>
</dbReference>
<evidence type="ECO:0000313" key="3">
    <source>
        <dbReference type="EMBL" id="MDO6452606.1"/>
    </source>
</evidence>
<dbReference type="AlphaFoldDB" id="A0AAW7XDU8"/>
<dbReference type="InterPro" id="IPR006143">
    <property type="entry name" value="RND_pump_MFP"/>
</dbReference>
<dbReference type="Gene3D" id="1.10.287.470">
    <property type="entry name" value="Helix hairpin bin"/>
    <property type="match status" value="1"/>
</dbReference>
<feature type="domain" description="Multidrug resistance protein MdtA-like barrel-sandwich hybrid" evidence="2">
    <location>
        <begin position="65"/>
        <end position="177"/>
    </location>
</feature>
<proteinExistence type="inferred from homology"/>
<protein>
    <submittedName>
        <fullName evidence="3">Efflux RND transporter periplasmic adaptor subunit</fullName>
    </submittedName>
</protein>
<evidence type="ECO:0000313" key="4">
    <source>
        <dbReference type="Proteomes" id="UP001169862"/>
    </source>
</evidence>
<dbReference type="GO" id="GO:0015562">
    <property type="term" value="F:efflux transmembrane transporter activity"/>
    <property type="evidence" value="ECO:0007669"/>
    <property type="project" value="TreeGrafter"/>
</dbReference>
<dbReference type="InterPro" id="IPR058625">
    <property type="entry name" value="MdtA-like_BSH"/>
</dbReference>
<dbReference type="PROSITE" id="PS51257">
    <property type="entry name" value="PROKAR_LIPOPROTEIN"/>
    <property type="match status" value="1"/>
</dbReference>
<dbReference type="GO" id="GO:1990281">
    <property type="term" value="C:efflux pump complex"/>
    <property type="evidence" value="ECO:0007669"/>
    <property type="project" value="TreeGrafter"/>
</dbReference>
<evidence type="ECO:0000259" key="2">
    <source>
        <dbReference type="Pfam" id="PF25917"/>
    </source>
</evidence>
<dbReference type="Pfam" id="PF25917">
    <property type="entry name" value="BSH_RND"/>
    <property type="match status" value="1"/>
</dbReference>
<dbReference type="NCBIfam" id="TIGR01730">
    <property type="entry name" value="RND_mfp"/>
    <property type="match status" value="1"/>
</dbReference>
<comment type="caution">
    <text evidence="3">The sequence shown here is derived from an EMBL/GenBank/DDBJ whole genome shotgun (WGS) entry which is preliminary data.</text>
</comment>
<dbReference type="EMBL" id="JAUOPG010000002">
    <property type="protein sequence ID" value="MDO6452606.1"/>
    <property type="molecule type" value="Genomic_DNA"/>
</dbReference>